<evidence type="ECO:0000256" key="4">
    <source>
        <dbReference type="ARBA" id="ARBA00022824"/>
    </source>
</evidence>
<dbReference type="AlphaFoldDB" id="A0A9P0F7H0"/>
<keyword evidence="3" id="KW-0551">Lipid droplet</keyword>
<dbReference type="InterPro" id="IPR003892">
    <property type="entry name" value="CUE"/>
</dbReference>
<dbReference type="PANTHER" id="PTHR15486:SF96">
    <property type="entry name" value="LIPID DROPLET-REGULATING VLDL ASSEMBLY FACTOR AUP1"/>
    <property type="match status" value="1"/>
</dbReference>
<protein>
    <recommendedName>
        <fullName evidence="8">CUE domain-containing protein</fullName>
    </recommendedName>
</protein>
<dbReference type="GO" id="GO:0036503">
    <property type="term" value="P:ERAD pathway"/>
    <property type="evidence" value="ECO:0007669"/>
    <property type="project" value="TreeGrafter"/>
</dbReference>
<evidence type="ECO:0000259" key="8">
    <source>
        <dbReference type="PROSITE" id="PS51140"/>
    </source>
</evidence>
<dbReference type="GO" id="GO:0005811">
    <property type="term" value="C:lipid droplet"/>
    <property type="evidence" value="ECO:0007669"/>
    <property type="project" value="UniProtKB-SubCell"/>
</dbReference>
<keyword evidence="10" id="KW-1185">Reference proteome</keyword>
<name>A0A9P0F7H0_BEMTA</name>
<feature type="domain" description="CUE" evidence="8">
    <location>
        <begin position="295"/>
        <end position="338"/>
    </location>
</feature>
<dbReference type="PANTHER" id="PTHR15486">
    <property type="entry name" value="ANCIENT UBIQUITOUS PROTEIN"/>
    <property type="match status" value="1"/>
</dbReference>
<reference evidence="9" key="1">
    <citation type="submission" date="2021-12" db="EMBL/GenBank/DDBJ databases">
        <authorList>
            <person name="King R."/>
        </authorList>
    </citation>
    <scope>NUCLEOTIDE SEQUENCE</scope>
</reference>
<keyword evidence="4" id="KW-0256">Endoplasmic reticulum</keyword>
<evidence type="ECO:0000313" key="9">
    <source>
        <dbReference type="EMBL" id="CAH0395263.1"/>
    </source>
</evidence>
<comment type="subcellular location">
    <subcellularLocation>
        <location evidence="1">Endoplasmic reticulum membrane</location>
        <topology evidence="1">Peripheral membrane protein</topology>
    </subcellularLocation>
    <subcellularLocation>
        <location evidence="2">Lipid droplet</location>
    </subcellularLocation>
</comment>
<keyword evidence="7" id="KW-0812">Transmembrane</keyword>
<dbReference type="Gene3D" id="1.10.8.10">
    <property type="entry name" value="DNA helicase RuvA subunit, C-terminal domain"/>
    <property type="match status" value="1"/>
</dbReference>
<keyword evidence="5 7" id="KW-0472">Membrane</keyword>
<evidence type="ECO:0000313" key="10">
    <source>
        <dbReference type="Proteomes" id="UP001152759"/>
    </source>
</evidence>
<gene>
    <name evidence="9" type="ORF">BEMITA_LOCUS13473</name>
</gene>
<dbReference type="KEGG" id="btab:109035949"/>
<dbReference type="GO" id="GO:0043130">
    <property type="term" value="F:ubiquitin binding"/>
    <property type="evidence" value="ECO:0007669"/>
    <property type="project" value="InterPro"/>
</dbReference>
<proteinExistence type="inferred from homology"/>
<evidence type="ECO:0000256" key="1">
    <source>
        <dbReference type="ARBA" id="ARBA00004406"/>
    </source>
</evidence>
<dbReference type="EMBL" id="OU963870">
    <property type="protein sequence ID" value="CAH0395263.1"/>
    <property type="molecule type" value="Genomic_DNA"/>
</dbReference>
<evidence type="ECO:0000256" key="3">
    <source>
        <dbReference type="ARBA" id="ARBA00022677"/>
    </source>
</evidence>
<comment type="similarity">
    <text evidence="6">Belongs to the AUP1 family.</text>
</comment>
<dbReference type="SMART" id="SM00546">
    <property type="entry name" value="CUE"/>
    <property type="match status" value="1"/>
</dbReference>
<organism evidence="9 10">
    <name type="scientific">Bemisia tabaci</name>
    <name type="common">Sweetpotato whitefly</name>
    <name type="synonym">Aleurodes tabaci</name>
    <dbReference type="NCBI Taxonomy" id="7038"/>
    <lineage>
        <taxon>Eukaryota</taxon>
        <taxon>Metazoa</taxon>
        <taxon>Ecdysozoa</taxon>
        <taxon>Arthropoda</taxon>
        <taxon>Hexapoda</taxon>
        <taxon>Insecta</taxon>
        <taxon>Pterygota</taxon>
        <taxon>Neoptera</taxon>
        <taxon>Paraneoptera</taxon>
        <taxon>Hemiptera</taxon>
        <taxon>Sternorrhyncha</taxon>
        <taxon>Aleyrodoidea</taxon>
        <taxon>Aleyrodidae</taxon>
        <taxon>Aleyrodinae</taxon>
        <taxon>Bemisia</taxon>
    </lineage>
</organism>
<dbReference type="SUPFAM" id="SSF69593">
    <property type="entry name" value="Glycerol-3-phosphate (1)-acyltransferase"/>
    <property type="match status" value="1"/>
</dbReference>
<feature type="transmembrane region" description="Helical" evidence="7">
    <location>
        <begin position="29"/>
        <end position="55"/>
    </location>
</feature>
<sequence>MSTASIFIGSLFDRSRFSQNAVQNTLLGIYFPFGVFLAIVRAFITLQVFVAAFLLPPMTYIRSICFRILFAVLGFCTQKDESSEERDETAPVIVANHVSKFDCIPFHILTGCISPSVWELPSPLSFILGLSRSKSKPKTNGEMVSFLRSHISESKIPVVLFPEEETTNGRAGLLKFSDWSMTLSDRIQPAVIHAWRPWFVQTNISHLGASWYSDLFWFLLTPWTAFSIRYLPTIERNTDETDEALAKRLQKSIADSLNISVTNYSAKDKREYEKRYLLELNAPTVVRNRPDVSAEVLQKAYQVVQVLPHVPLDIAVKQLLKNHKNVDMTISSILEDPSIAPSASGDSGNNSVNKQKIISKEPQNQNASIFSSSPQSRMTAFQERKAALIAEARQKYIEKHGLKLE</sequence>
<evidence type="ECO:0000256" key="5">
    <source>
        <dbReference type="ARBA" id="ARBA00023136"/>
    </source>
</evidence>
<evidence type="ECO:0000256" key="6">
    <source>
        <dbReference type="ARBA" id="ARBA00035634"/>
    </source>
</evidence>
<keyword evidence="7" id="KW-1133">Transmembrane helix</keyword>
<evidence type="ECO:0000256" key="2">
    <source>
        <dbReference type="ARBA" id="ARBA00004502"/>
    </source>
</evidence>
<dbReference type="GO" id="GO:0005789">
    <property type="term" value="C:endoplasmic reticulum membrane"/>
    <property type="evidence" value="ECO:0007669"/>
    <property type="project" value="UniProtKB-SubCell"/>
</dbReference>
<dbReference type="PROSITE" id="PS51140">
    <property type="entry name" value="CUE"/>
    <property type="match status" value="1"/>
</dbReference>
<dbReference type="Proteomes" id="UP001152759">
    <property type="component" value="Chromosome 9"/>
</dbReference>
<accession>A0A9P0F7H0</accession>
<dbReference type="OrthoDB" id="1854593at2759"/>
<evidence type="ECO:0000256" key="7">
    <source>
        <dbReference type="SAM" id="Phobius"/>
    </source>
</evidence>